<dbReference type="InterPro" id="IPR036890">
    <property type="entry name" value="HATPase_C_sf"/>
</dbReference>
<dbReference type="EMBL" id="JACOPL010000004">
    <property type="protein sequence ID" value="MBC5724975.1"/>
    <property type="molecule type" value="Genomic_DNA"/>
</dbReference>
<dbReference type="Pfam" id="PF06580">
    <property type="entry name" value="His_kinase"/>
    <property type="match status" value="1"/>
</dbReference>
<dbReference type="RefSeq" id="WP_159068047.1">
    <property type="nucleotide sequence ID" value="NZ_JACOPL010000004.1"/>
</dbReference>
<keyword evidence="3" id="KW-0808">Transferase</keyword>
<evidence type="ECO:0000256" key="2">
    <source>
        <dbReference type="ARBA" id="ARBA00022553"/>
    </source>
</evidence>
<dbReference type="InterPro" id="IPR010559">
    <property type="entry name" value="Sig_transdc_His_kin_internal"/>
</dbReference>
<keyword evidence="6" id="KW-1133">Transmembrane helix</keyword>
<dbReference type="Gene3D" id="6.10.340.10">
    <property type="match status" value="1"/>
</dbReference>
<dbReference type="InterPro" id="IPR003594">
    <property type="entry name" value="HATPase_dom"/>
</dbReference>
<dbReference type="Pfam" id="PF00672">
    <property type="entry name" value="HAMP"/>
    <property type="match status" value="1"/>
</dbReference>
<evidence type="ECO:0000256" key="1">
    <source>
        <dbReference type="ARBA" id="ARBA00004370"/>
    </source>
</evidence>
<comment type="caution">
    <text evidence="8">The sequence shown here is derived from an EMBL/GenBank/DDBJ whole genome shotgun (WGS) entry which is preliminary data.</text>
</comment>
<keyword evidence="6" id="KW-0812">Transmembrane</keyword>
<dbReference type="GO" id="GO:0016020">
    <property type="term" value="C:membrane"/>
    <property type="evidence" value="ECO:0007669"/>
    <property type="project" value="UniProtKB-SubCell"/>
</dbReference>
<evidence type="ECO:0000256" key="6">
    <source>
        <dbReference type="SAM" id="Phobius"/>
    </source>
</evidence>
<dbReference type="PANTHER" id="PTHR34220">
    <property type="entry name" value="SENSOR HISTIDINE KINASE YPDA"/>
    <property type="match status" value="1"/>
</dbReference>
<sequence length="583" mass="67670">MRNLSLRQKLFYWLTLTTIIPLLIFLPPLTLYQSYAIQKSIDRMCLEQSNQTSVQLDRIFNQINSISNLYFLDPMIEDTLQNGIIYDQLGYNAAQRDIIALQQKYNTSIPDVDLHLTIVANDGRIYGNGVYDHTVPITEIKQRWWYQDLQRNSWQTLWVRDEYLNRIHSNAQTNYIYSIRALKNFDTWENHGILIMSFLESDLIKLYGSSLSSHSAVAIFDQYNNIISSVSYNNLNVFPISTQARAQYAGSYITSIDNVKYHITYNTVSQPQWKVVTFLPTSYLFGEYISFRILYLVVISLFLLALFAFTWIISRHFVSPINLLTQEIHRIRQSSFSQRVSVTSSDEIGLLACEFNEMLNQIESLMQSIIEEQRRKRKAELQSLYAQINPHFIYNTLTAIRFLVYTEQKQTVDHTLCSFITLLRHSISSSEEFCSIRTELRMLQCYIDIQQISFDKPFEVCWDVDSSLLDCKILKLTLQPLVENAVMHGLKSKKGDRKLYIRVQRYQQDIMIAISDNGIGTDKVLSFYEAQSDFRSSVGLINIHSRIVLHFGHPYGITFYSKKGGGTTVLVHIPAISCQEELI</sequence>
<dbReference type="InterPro" id="IPR050640">
    <property type="entry name" value="Bact_2-comp_sensor_kinase"/>
</dbReference>
<feature type="transmembrane region" description="Helical" evidence="6">
    <location>
        <begin position="293"/>
        <end position="313"/>
    </location>
</feature>
<keyword evidence="5" id="KW-0175">Coiled coil</keyword>
<evidence type="ECO:0000259" key="7">
    <source>
        <dbReference type="PROSITE" id="PS50885"/>
    </source>
</evidence>
<evidence type="ECO:0000313" key="9">
    <source>
        <dbReference type="Proteomes" id="UP000606499"/>
    </source>
</evidence>
<keyword evidence="6" id="KW-0472">Membrane</keyword>
<name>A0A923LVN2_9FIRM</name>
<organism evidence="8 9">
    <name type="scientific">Agathobaculum faecis</name>
    <dbReference type="NCBI Taxonomy" id="2763013"/>
    <lineage>
        <taxon>Bacteria</taxon>
        <taxon>Bacillati</taxon>
        <taxon>Bacillota</taxon>
        <taxon>Clostridia</taxon>
        <taxon>Eubacteriales</taxon>
        <taxon>Butyricicoccaceae</taxon>
        <taxon>Agathobaculum</taxon>
    </lineage>
</organism>
<proteinExistence type="predicted"/>
<keyword evidence="9" id="KW-1185">Reference proteome</keyword>
<evidence type="ECO:0000256" key="5">
    <source>
        <dbReference type="SAM" id="Coils"/>
    </source>
</evidence>
<accession>A0A923LVN2</accession>
<gene>
    <name evidence="8" type="ORF">H8S45_05830</name>
</gene>
<dbReference type="Pfam" id="PF02518">
    <property type="entry name" value="HATPase_c"/>
    <property type="match status" value="1"/>
</dbReference>
<keyword evidence="4 8" id="KW-0418">Kinase</keyword>
<dbReference type="PANTHER" id="PTHR34220:SF7">
    <property type="entry name" value="SENSOR HISTIDINE KINASE YPDA"/>
    <property type="match status" value="1"/>
</dbReference>
<dbReference type="SUPFAM" id="SSF158472">
    <property type="entry name" value="HAMP domain-like"/>
    <property type="match status" value="1"/>
</dbReference>
<feature type="coiled-coil region" evidence="5">
    <location>
        <begin position="355"/>
        <end position="382"/>
    </location>
</feature>
<dbReference type="SUPFAM" id="SSF55874">
    <property type="entry name" value="ATPase domain of HSP90 chaperone/DNA topoisomerase II/histidine kinase"/>
    <property type="match status" value="1"/>
</dbReference>
<comment type="subcellular location">
    <subcellularLocation>
        <location evidence="1">Membrane</location>
    </subcellularLocation>
</comment>
<evidence type="ECO:0000313" key="8">
    <source>
        <dbReference type="EMBL" id="MBC5724975.1"/>
    </source>
</evidence>
<dbReference type="PROSITE" id="PS50885">
    <property type="entry name" value="HAMP"/>
    <property type="match status" value="1"/>
</dbReference>
<dbReference type="InterPro" id="IPR003660">
    <property type="entry name" value="HAMP_dom"/>
</dbReference>
<keyword evidence="2" id="KW-0597">Phosphoprotein</keyword>
<feature type="domain" description="HAMP" evidence="7">
    <location>
        <begin position="315"/>
        <end position="367"/>
    </location>
</feature>
<evidence type="ECO:0000256" key="3">
    <source>
        <dbReference type="ARBA" id="ARBA00022679"/>
    </source>
</evidence>
<dbReference type="Gene3D" id="3.30.565.10">
    <property type="entry name" value="Histidine kinase-like ATPase, C-terminal domain"/>
    <property type="match status" value="1"/>
</dbReference>
<feature type="transmembrane region" description="Helical" evidence="6">
    <location>
        <begin position="12"/>
        <end position="32"/>
    </location>
</feature>
<dbReference type="CDD" id="cd06225">
    <property type="entry name" value="HAMP"/>
    <property type="match status" value="1"/>
</dbReference>
<dbReference type="Proteomes" id="UP000606499">
    <property type="component" value="Unassembled WGS sequence"/>
</dbReference>
<dbReference type="AlphaFoldDB" id="A0A923LVN2"/>
<dbReference type="GO" id="GO:0000155">
    <property type="term" value="F:phosphorelay sensor kinase activity"/>
    <property type="evidence" value="ECO:0007669"/>
    <property type="project" value="InterPro"/>
</dbReference>
<reference evidence="8" key="1">
    <citation type="submission" date="2020-08" db="EMBL/GenBank/DDBJ databases">
        <title>Genome public.</title>
        <authorList>
            <person name="Liu C."/>
            <person name="Sun Q."/>
        </authorList>
    </citation>
    <scope>NUCLEOTIDE SEQUENCE</scope>
    <source>
        <strain evidence="8">NSJ-28</strain>
    </source>
</reference>
<protein>
    <submittedName>
        <fullName evidence="8">Sensor histidine kinase</fullName>
    </submittedName>
</protein>
<dbReference type="SMART" id="SM00304">
    <property type="entry name" value="HAMP"/>
    <property type="match status" value="1"/>
</dbReference>
<evidence type="ECO:0000256" key="4">
    <source>
        <dbReference type="ARBA" id="ARBA00022777"/>
    </source>
</evidence>